<evidence type="ECO:0000313" key="5">
    <source>
        <dbReference type="EMBL" id="NHF62240.1"/>
    </source>
</evidence>
<dbReference type="GO" id="GO:0008233">
    <property type="term" value="F:peptidase activity"/>
    <property type="evidence" value="ECO:0007669"/>
    <property type="project" value="UniProtKB-KW"/>
</dbReference>
<dbReference type="GO" id="GO:0006508">
    <property type="term" value="P:proteolysis"/>
    <property type="evidence" value="ECO:0007669"/>
    <property type="project" value="UniProtKB-KW"/>
</dbReference>
<proteinExistence type="predicted"/>
<dbReference type="AlphaFoldDB" id="A0A9E5MHE0"/>
<protein>
    <submittedName>
        <fullName evidence="5">HK97 family phage prohead protease</fullName>
    </submittedName>
</protein>
<dbReference type="InterPro" id="IPR054613">
    <property type="entry name" value="Peptidase_S78_dom"/>
</dbReference>
<dbReference type="EMBL" id="VIKT02000004">
    <property type="protein sequence ID" value="NHF62240.1"/>
    <property type="molecule type" value="Genomic_DNA"/>
</dbReference>
<sequence>MPEYERRAIERPVQLRAAPEGSSSPGILDGYALTFNSLSRDLGGWFEVIDPTAPGEVRDDGMLDLEQHVRVICRTNHDSNLLLGTTDAGSLRLYVDEVGVRYEVDLPDTSYGRDASVLADRGDLRFSSFAFWVLPDGADWEYDAEDRLVRRVKALRLVDVAPVSDPAYWGSSVGLRDFDLDAIRKELRSETPTEPEAAPDVRAAALGRARSIQITIEGSR</sequence>
<feature type="domain" description="Prohead serine protease" evidence="4">
    <location>
        <begin position="23"/>
        <end position="184"/>
    </location>
</feature>
<organism evidence="5 6">
    <name type="scientific">Microcella pacifica</name>
    <dbReference type="NCBI Taxonomy" id="2591847"/>
    <lineage>
        <taxon>Bacteria</taxon>
        <taxon>Bacillati</taxon>
        <taxon>Actinomycetota</taxon>
        <taxon>Actinomycetes</taxon>
        <taxon>Micrococcales</taxon>
        <taxon>Microbacteriaceae</taxon>
        <taxon>Microcella</taxon>
    </lineage>
</organism>
<accession>A0A9E5MHE0</accession>
<evidence type="ECO:0000256" key="3">
    <source>
        <dbReference type="ARBA" id="ARBA00022801"/>
    </source>
</evidence>
<dbReference type="Proteomes" id="UP000818266">
    <property type="component" value="Unassembled WGS sequence"/>
</dbReference>
<comment type="caution">
    <text evidence="5">The sequence shown here is derived from an EMBL/GenBank/DDBJ whole genome shotgun (WGS) entry which is preliminary data.</text>
</comment>
<evidence type="ECO:0000313" key="6">
    <source>
        <dbReference type="Proteomes" id="UP000818266"/>
    </source>
</evidence>
<gene>
    <name evidence="5" type="ORF">FK219_003120</name>
</gene>
<evidence type="ECO:0000256" key="2">
    <source>
        <dbReference type="ARBA" id="ARBA00022670"/>
    </source>
</evidence>
<keyword evidence="3" id="KW-0378">Hydrolase</keyword>
<reference evidence="5 6" key="2">
    <citation type="submission" date="2020-03" db="EMBL/GenBank/DDBJ databases">
        <title>Chryseoglobus sp. isolated from a deep-sea seamount.</title>
        <authorList>
            <person name="Zhang D.-C."/>
        </authorList>
    </citation>
    <scope>NUCLEOTIDE SEQUENCE [LARGE SCALE GENOMIC DNA]</scope>
    <source>
        <strain evidence="5 6">KN1116</strain>
    </source>
</reference>
<reference evidence="5 6" key="1">
    <citation type="submission" date="2019-06" db="EMBL/GenBank/DDBJ databases">
        <authorList>
            <person name="De-Chao Zhang Q."/>
        </authorList>
    </citation>
    <scope>NUCLEOTIDE SEQUENCE [LARGE SCALE GENOMIC DNA]</scope>
    <source>
        <strain evidence="5 6">KN1116</strain>
    </source>
</reference>
<keyword evidence="6" id="KW-1185">Reference proteome</keyword>
<keyword evidence="1" id="KW-1188">Viral release from host cell</keyword>
<dbReference type="RefSeq" id="WP_165638026.1">
    <property type="nucleotide sequence ID" value="NZ_VIKT02000004.1"/>
</dbReference>
<evidence type="ECO:0000259" key="4">
    <source>
        <dbReference type="Pfam" id="PF04586"/>
    </source>
</evidence>
<keyword evidence="2 5" id="KW-0645">Protease</keyword>
<evidence type="ECO:0000256" key="1">
    <source>
        <dbReference type="ARBA" id="ARBA00022612"/>
    </source>
</evidence>
<dbReference type="Pfam" id="PF04586">
    <property type="entry name" value="Peptidase_S78"/>
    <property type="match status" value="1"/>
</dbReference>
<name>A0A9E5MHE0_9MICO</name>